<evidence type="ECO:0000313" key="2">
    <source>
        <dbReference type="EnsemblPlants" id="OBART08G11070.1"/>
    </source>
</evidence>
<evidence type="ECO:0000313" key="3">
    <source>
        <dbReference type="Proteomes" id="UP000026960"/>
    </source>
</evidence>
<evidence type="ECO:0008006" key="4">
    <source>
        <dbReference type="Google" id="ProtNLM"/>
    </source>
</evidence>
<dbReference type="Gramene" id="OBART08G11070.1">
    <property type="protein sequence ID" value="OBART08G11070.1"/>
    <property type="gene ID" value="OBART08G11070"/>
</dbReference>
<dbReference type="EnsemblPlants" id="OBART08G11070.1">
    <property type="protein sequence ID" value="OBART08G11070.1"/>
    <property type="gene ID" value="OBART08G11070"/>
</dbReference>
<reference evidence="2" key="1">
    <citation type="journal article" date="2009" name="Rice">
        <title>De Novo Next Generation Sequencing of Plant Genomes.</title>
        <authorList>
            <person name="Rounsley S."/>
            <person name="Marri P.R."/>
            <person name="Yu Y."/>
            <person name="He R."/>
            <person name="Sisneros N."/>
            <person name="Goicoechea J.L."/>
            <person name="Lee S.J."/>
            <person name="Angelova A."/>
            <person name="Kudrna D."/>
            <person name="Luo M."/>
            <person name="Affourtit J."/>
            <person name="Desany B."/>
            <person name="Knight J."/>
            <person name="Niazi F."/>
            <person name="Egholm M."/>
            <person name="Wing R.A."/>
        </authorList>
    </citation>
    <scope>NUCLEOTIDE SEQUENCE [LARGE SCALE GENOMIC DNA]</scope>
    <source>
        <strain evidence="2">cv. IRGC 105608</strain>
    </source>
</reference>
<dbReference type="Proteomes" id="UP000026960">
    <property type="component" value="Chromosome 8"/>
</dbReference>
<protein>
    <recommendedName>
        <fullName evidence="4">Secreted protein</fullName>
    </recommendedName>
</protein>
<dbReference type="AlphaFoldDB" id="A0A0D3GZ41"/>
<sequence>MLTSPVLLLLIEVFLLALAKGNILLEVMTYDVTTSNKYRYPPSLHLIAAGGCTIARTVGHGLILTPQGSNG</sequence>
<organism evidence="2">
    <name type="scientific">Oryza barthii</name>
    <dbReference type="NCBI Taxonomy" id="65489"/>
    <lineage>
        <taxon>Eukaryota</taxon>
        <taxon>Viridiplantae</taxon>
        <taxon>Streptophyta</taxon>
        <taxon>Embryophyta</taxon>
        <taxon>Tracheophyta</taxon>
        <taxon>Spermatophyta</taxon>
        <taxon>Magnoliopsida</taxon>
        <taxon>Liliopsida</taxon>
        <taxon>Poales</taxon>
        <taxon>Poaceae</taxon>
        <taxon>BOP clade</taxon>
        <taxon>Oryzoideae</taxon>
        <taxon>Oryzeae</taxon>
        <taxon>Oryzinae</taxon>
        <taxon>Oryza</taxon>
    </lineage>
</organism>
<evidence type="ECO:0000256" key="1">
    <source>
        <dbReference type="SAM" id="SignalP"/>
    </source>
</evidence>
<accession>A0A0D3GZ41</accession>
<proteinExistence type="predicted"/>
<keyword evidence="1" id="KW-0732">Signal</keyword>
<feature type="signal peptide" evidence="1">
    <location>
        <begin position="1"/>
        <end position="21"/>
    </location>
</feature>
<feature type="chain" id="PRO_5002263012" description="Secreted protein" evidence="1">
    <location>
        <begin position="22"/>
        <end position="71"/>
    </location>
</feature>
<dbReference type="HOGENOM" id="CLU_2744026_0_0_1"/>
<name>A0A0D3GZ41_9ORYZ</name>
<reference evidence="2" key="2">
    <citation type="submission" date="2015-03" db="UniProtKB">
        <authorList>
            <consortium name="EnsemblPlants"/>
        </authorList>
    </citation>
    <scope>IDENTIFICATION</scope>
</reference>
<keyword evidence="3" id="KW-1185">Reference proteome</keyword>
<dbReference type="PaxDb" id="65489-OBART08G11070.1"/>